<accession>A0A438E3W6</accession>
<evidence type="ECO:0000313" key="2">
    <source>
        <dbReference type="EMBL" id="RVW42374.1"/>
    </source>
</evidence>
<dbReference type="AlphaFoldDB" id="A0A438E3W6"/>
<name>A0A438E3W6_VITVI</name>
<evidence type="ECO:0000256" key="1">
    <source>
        <dbReference type="SAM" id="Phobius"/>
    </source>
</evidence>
<proteinExistence type="predicted"/>
<keyword evidence="1" id="KW-1133">Transmembrane helix</keyword>
<protein>
    <submittedName>
        <fullName evidence="2">Uncharacterized protein</fullName>
    </submittedName>
</protein>
<feature type="transmembrane region" description="Helical" evidence="1">
    <location>
        <begin position="61"/>
        <end position="81"/>
    </location>
</feature>
<gene>
    <name evidence="2" type="ORF">CK203_070838</name>
</gene>
<organism evidence="2 3">
    <name type="scientific">Vitis vinifera</name>
    <name type="common">Grape</name>
    <dbReference type="NCBI Taxonomy" id="29760"/>
    <lineage>
        <taxon>Eukaryota</taxon>
        <taxon>Viridiplantae</taxon>
        <taxon>Streptophyta</taxon>
        <taxon>Embryophyta</taxon>
        <taxon>Tracheophyta</taxon>
        <taxon>Spermatophyta</taxon>
        <taxon>Magnoliopsida</taxon>
        <taxon>eudicotyledons</taxon>
        <taxon>Gunneridae</taxon>
        <taxon>Pentapetalae</taxon>
        <taxon>rosids</taxon>
        <taxon>Vitales</taxon>
        <taxon>Vitaceae</taxon>
        <taxon>Viteae</taxon>
        <taxon>Vitis</taxon>
    </lineage>
</organism>
<keyword evidence="1" id="KW-0812">Transmembrane</keyword>
<dbReference type="EMBL" id="QGNW01001405">
    <property type="protein sequence ID" value="RVW42374.1"/>
    <property type="molecule type" value="Genomic_DNA"/>
</dbReference>
<reference evidence="2 3" key="1">
    <citation type="journal article" date="2018" name="PLoS Genet.">
        <title>Population sequencing reveals clonal diversity and ancestral inbreeding in the grapevine cultivar Chardonnay.</title>
        <authorList>
            <person name="Roach M.J."/>
            <person name="Johnson D.L."/>
            <person name="Bohlmann J."/>
            <person name="van Vuuren H.J."/>
            <person name="Jones S.J."/>
            <person name="Pretorius I.S."/>
            <person name="Schmidt S.A."/>
            <person name="Borneman A.R."/>
        </authorList>
    </citation>
    <scope>NUCLEOTIDE SEQUENCE [LARGE SCALE GENOMIC DNA]</scope>
    <source>
        <strain evidence="3">cv. Chardonnay</strain>
        <tissue evidence="2">Leaf</tissue>
    </source>
</reference>
<keyword evidence="1" id="KW-0472">Membrane</keyword>
<evidence type="ECO:0000313" key="3">
    <source>
        <dbReference type="Proteomes" id="UP000288805"/>
    </source>
</evidence>
<dbReference type="Proteomes" id="UP000288805">
    <property type="component" value="Unassembled WGS sequence"/>
</dbReference>
<sequence length="107" mass="12286">MGLRIRIRRDPDSIVLHLNISKRKMMMSSSCNSTMASSFPNPLLFLLSHNSETLDSLHPHLPFIFLLLFLFLFAFLILYKLKPKTLITKQMPLLPPGPAPWPSWEPA</sequence>
<comment type="caution">
    <text evidence="2">The sequence shown here is derived from an EMBL/GenBank/DDBJ whole genome shotgun (WGS) entry which is preliminary data.</text>
</comment>
<feature type="transmembrane region" description="Helical" evidence="1">
    <location>
        <begin position="31"/>
        <end position="49"/>
    </location>
</feature>